<proteinExistence type="predicted"/>
<dbReference type="EMBL" id="GBRH01176491">
    <property type="protein sequence ID" value="JAE21405.1"/>
    <property type="molecule type" value="Transcribed_RNA"/>
</dbReference>
<reference evidence="1" key="1">
    <citation type="submission" date="2014-09" db="EMBL/GenBank/DDBJ databases">
        <authorList>
            <person name="Magalhaes I.L.F."/>
            <person name="Oliveira U."/>
            <person name="Santos F.R."/>
            <person name="Vidigal T.H.D.A."/>
            <person name="Brescovit A.D."/>
            <person name="Santos A.J."/>
        </authorList>
    </citation>
    <scope>NUCLEOTIDE SEQUENCE</scope>
    <source>
        <tissue evidence="1">Shoot tissue taken approximately 20 cm above the soil surface</tissue>
    </source>
</reference>
<evidence type="ECO:0000313" key="1">
    <source>
        <dbReference type="EMBL" id="JAE21405.1"/>
    </source>
</evidence>
<accession>A0A0A9G8K5</accession>
<name>A0A0A9G8K5_ARUDO</name>
<organism evidence="1">
    <name type="scientific">Arundo donax</name>
    <name type="common">Giant reed</name>
    <name type="synonym">Donax arundinaceus</name>
    <dbReference type="NCBI Taxonomy" id="35708"/>
    <lineage>
        <taxon>Eukaryota</taxon>
        <taxon>Viridiplantae</taxon>
        <taxon>Streptophyta</taxon>
        <taxon>Embryophyta</taxon>
        <taxon>Tracheophyta</taxon>
        <taxon>Spermatophyta</taxon>
        <taxon>Magnoliopsida</taxon>
        <taxon>Liliopsida</taxon>
        <taxon>Poales</taxon>
        <taxon>Poaceae</taxon>
        <taxon>PACMAD clade</taxon>
        <taxon>Arundinoideae</taxon>
        <taxon>Arundineae</taxon>
        <taxon>Arundo</taxon>
    </lineage>
</organism>
<sequence>MHCRKSTNVSHCSKRTKTSQHKLLNCCSQLKLTQHYFFILCHLLVTITNSQKNVHIYTTSNAL</sequence>
<dbReference type="AlphaFoldDB" id="A0A0A9G8K5"/>
<protein>
    <submittedName>
        <fullName evidence="1">Uncharacterized protein</fullName>
    </submittedName>
</protein>
<reference evidence="1" key="2">
    <citation type="journal article" date="2015" name="Data Brief">
        <title>Shoot transcriptome of the giant reed, Arundo donax.</title>
        <authorList>
            <person name="Barrero R.A."/>
            <person name="Guerrero F.D."/>
            <person name="Moolhuijzen P."/>
            <person name="Goolsby J.A."/>
            <person name="Tidwell J."/>
            <person name="Bellgard S.E."/>
            <person name="Bellgard M.I."/>
        </authorList>
    </citation>
    <scope>NUCLEOTIDE SEQUENCE</scope>
    <source>
        <tissue evidence="1">Shoot tissue taken approximately 20 cm above the soil surface</tissue>
    </source>
</reference>